<gene>
    <name evidence="1" type="ORF">AVEN_164263_1</name>
</gene>
<accession>A0A4Y2I2X4</accession>
<evidence type="ECO:0000313" key="1">
    <source>
        <dbReference type="EMBL" id="GBM71925.1"/>
    </source>
</evidence>
<organism evidence="1 2">
    <name type="scientific">Araneus ventricosus</name>
    <name type="common">Orbweaver spider</name>
    <name type="synonym">Epeira ventricosa</name>
    <dbReference type="NCBI Taxonomy" id="182803"/>
    <lineage>
        <taxon>Eukaryota</taxon>
        <taxon>Metazoa</taxon>
        <taxon>Ecdysozoa</taxon>
        <taxon>Arthropoda</taxon>
        <taxon>Chelicerata</taxon>
        <taxon>Arachnida</taxon>
        <taxon>Araneae</taxon>
        <taxon>Araneomorphae</taxon>
        <taxon>Entelegynae</taxon>
        <taxon>Araneoidea</taxon>
        <taxon>Araneidae</taxon>
        <taxon>Araneus</taxon>
    </lineage>
</organism>
<comment type="caution">
    <text evidence="1">The sequence shown here is derived from an EMBL/GenBank/DDBJ whole genome shotgun (WGS) entry which is preliminary data.</text>
</comment>
<dbReference type="Proteomes" id="UP000499080">
    <property type="component" value="Unassembled WGS sequence"/>
</dbReference>
<sequence length="110" mass="13206">MGKTARNLKHDITWRKCTFRKTVLDECCYPYEMRAKKRSFAMLLVKVKKKTKEVRDEIPWKCETSLSNHRKVPVRVKGHPICHLKWRFGTFSRLKTEENSCRTPFLRFTS</sequence>
<dbReference type="EMBL" id="BGPR01002344">
    <property type="protein sequence ID" value="GBM71925.1"/>
    <property type="molecule type" value="Genomic_DNA"/>
</dbReference>
<reference evidence="1 2" key="1">
    <citation type="journal article" date="2019" name="Sci. Rep.">
        <title>Orb-weaving spider Araneus ventricosus genome elucidates the spidroin gene catalogue.</title>
        <authorList>
            <person name="Kono N."/>
            <person name="Nakamura H."/>
            <person name="Ohtoshi R."/>
            <person name="Moran D.A.P."/>
            <person name="Shinohara A."/>
            <person name="Yoshida Y."/>
            <person name="Fujiwara M."/>
            <person name="Mori M."/>
            <person name="Tomita M."/>
            <person name="Arakawa K."/>
        </authorList>
    </citation>
    <scope>NUCLEOTIDE SEQUENCE [LARGE SCALE GENOMIC DNA]</scope>
</reference>
<dbReference type="AlphaFoldDB" id="A0A4Y2I2X4"/>
<name>A0A4Y2I2X4_ARAVE</name>
<protein>
    <submittedName>
        <fullName evidence="1">Uncharacterized protein</fullName>
    </submittedName>
</protein>
<evidence type="ECO:0000313" key="2">
    <source>
        <dbReference type="Proteomes" id="UP000499080"/>
    </source>
</evidence>
<keyword evidence="2" id="KW-1185">Reference proteome</keyword>
<proteinExistence type="predicted"/>